<dbReference type="InterPro" id="IPR050766">
    <property type="entry name" value="Bact_Lucif_Oxidored"/>
</dbReference>
<evidence type="ECO:0000259" key="3">
    <source>
        <dbReference type="Pfam" id="PF00296"/>
    </source>
</evidence>
<dbReference type="AlphaFoldDB" id="A0ABD5PJ44"/>
<reference evidence="4 5" key="1">
    <citation type="journal article" date="2019" name="Int. J. Syst. Evol. Microbiol.">
        <title>The Global Catalogue of Microorganisms (GCM) 10K type strain sequencing project: providing services to taxonomists for standard genome sequencing and annotation.</title>
        <authorList>
            <consortium name="The Broad Institute Genomics Platform"/>
            <consortium name="The Broad Institute Genome Sequencing Center for Infectious Disease"/>
            <person name="Wu L."/>
            <person name="Ma J."/>
        </authorList>
    </citation>
    <scope>NUCLEOTIDE SEQUENCE [LARGE SCALE GENOMIC DNA]</scope>
    <source>
        <strain evidence="4 5">WLHS5</strain>
    </source>
</reference>
<keyword evidence="2" id="KW-0503">Monooxygenase</keyword>
<keyword evidence="1 4" id="KW-0560">Oxidoreductase</keyword>
<gene>
    <name evidence="4" type="ORF">ACFO5R_00220</name>
</gene>
<evidence type="ECO:0000256" key="2">
    <source>
        <dbReference type="ARBA" id="ARBA00023033"/>
    </source>
</evidence>
<dbReference type="InterPro" id="IPR036661">
    <property type="entry name" value="Luciferase-like_sf"/>
</dbReference>
<name>A0ABD5PJ44_9EURY</name>
<dbReference type="EC" id="1.-.-.-" evidence="4"/>
<keyword evidence="5" id="KW-1185">Reference proteome</keyword>
<dbReference type="PANTHER" id="PTHR30137">
    <property type="entry name" value="LUCIFERASE-LIKE MONOOXYGENASE"/>
    <property type="match status" value="1"/>
</dbReference>
<evidence type="ECO:0000313" key="4">
    <source>
        <dbReference type="EMBL" id="MFC4540365.1"/>
    </source>
</evidence>
<dbReference type="PANTHER" id="PTHR30137:SF8">
    <property type="entry name" value="BLR5498 PROTEIN"/>
    <property type="match status" value="1"/>
</dbReference>
<dbReference type="InterPro" id="IPR011251">
    <property type="entry name" value="Luciferase-like_dom"/>
</dbReference>
<proteinExistence type="predicted"/>
<dbReference type="Pfam" id="PF00296">
    <property type="entry name" value="Bac_luciferase"/>
    <property type="match status" value="1"/>
</dbReference>
<dbReference type="Gene3D" id="3.20.20.30">
    <property type="entry name" value="Luciferase-like domain"/>
    <property type="match status" value="1"/>
</dbReference>
<organism evidence="4 5">
    <name type="scientific">Halosolutus amylolyticus</name>
    <dbReference type="NCBI Taxonomy" id="2932267"/>
    <lineage>
        <taxon>Archaea</taxon>
        <taxon>Methanobacteriati</taxon>
        <taxon>Methanobacteriota</taxon>
        <taxon>Stenosarchaea group</taxon>
        <taxon>Halobacteria</taxon>
        <taxon>Halobacteriales</taxon>
        <taxon>Natrialbaceae</taxon>
        <taxon>Halosolutus</taxon>
    </lineage>
</organism>
<comment type="caution">
    <text evidence="4">The sequence shown here is derived from an EMBL/GenBank/DDBJ whole genome shotgun (WGS) entry which is preliminary data.</text>
</comment>
<evidence type="ECO:0000256" key="1">
    <source>
        <dbReference type="ARBA" id="ARBA00023002"/>
    </source>
</evidence>
<dbReference type="RefSeq" id="WP_250142410.1">
    <property type="nucleotide sequence ID" value="NZ_JALIQP010000007.1"/>
</dbReference>
<feature type="domain" description="Luciferase-like" evidence="3">
    <location>
        <begin position="40"/>
        <end position="185"/>
    </location>
</feature>
<protein>
    <submittedName>
        <fullName evidence="4">LLM class flavin-dependent oxidoreductase</fullName>
        <ecNumber evidence="4">1.-.-.-</ecNumber>
    </submittedName>
</protein>
<sequence>MVQIAAIHNGSTNLPTKRTEDGSLITDASLREVHQDCQQLVKDQIEHGVKAEQHGFDRIFFTEHHFELTAAEFSPNPMMSQMAIASQTEDIKLCQGTNIITWHDPVRFAEQAAMLDILSDGRAEIGVGRGYQPRENEVLGGQYWGGTIQDQEKNRASFEEKFEIIKKAWTEDLFSHQGEFHTIPPSYTKWHHDHEKAFLESDVTEYEVDDVMDWKNADYYSSDLWNSVVSGGSTLKSLSVFPQPMQEPYPQLWQPVSTYRSCDWAAQNGVNGMTFAHTEGVRKNLERYYSAAEEAGWPDRRPEYDGEPFRHGWDEERERGFITGRWIFNTEVGDDETFEKWKQGVEHTWDFFGPFGFTAPITGDPEQVPTAEELEEKGVIIAGDTDHIVDRVLTQAEMLGYEEHFNFAIFFETSGVSNEKTNKQLEAFGEKVLPHLEEEYPSP</sequence>
<evidence type="ECO:0000313" key="5">
    <source>
        <dbReference type="Proteomes" id="UP001595898"/>
    </source>
</evidence>
<dbReference type="GO" id="GO:0004497">
    <property type="term" value="F:monooxygenase activity"/>
    <property type="evidence" value="ECO:0007669"/>
    <property type="project" value="UniProtKB-KW"/>
</dbReference>
<accession>A0ABD5PJ44</accession>
<dbReference type="Proteomes" id="UP001595898">
    <property type="component" value="Unassembled WGS sequence"/>
</dbReference>
<dbReference type="EMBL" id="JBHSFA010000001">
    <property type="protein sequence ID" value="MFC4540365.1"/>
    <property type="molecule type" value="Genomic_DNA"/>
</dbReference>
<dbReference type="SUPFAM" id="SSF51679">
    <property type="entry name" value="Bacterial luciferase-like"/>
    <property type="match status" value="1"/>
</dbReference>